<comment type="subcellular location">
    <subcellularLocation>
        <location evidence="1">Nucleus</location>
        <location evidence="1">Nucleolus</location>
    </subcellularLocation>
</comment>
<evidence type="ECO:0000256" key="2">
    <source>
        <dbReference type="ARBA" id="ARBA00009430"/>
    </source>
</evidence>
<protein>
    <recommendedName>
        <fullName evidence="8">DNA-directed RNA polymerase I subunit RPA49</fullName>
    </recommendedName>
</protein>
<proteinExistence type="inferred from homology"/>
<gene>
    <name evidence="6" type="ORF">BASA50_002125</name>
</gene>
<dbReference type="EMBL" id="JAFCIX010000030">
    <property type="protein sequence ID" value="KAH6600561.1"/>
    <property type="molecule type" value="Genomic_DNA"/>
</dbReference>
<evidence type="ECO:0000313" key="7">
    <source>
        <dbReference type="Proteomes" id="UP001648503"/>
    </source>
</evidence>
<keyword evidence="3" id="KW-0240">DNA-directed RNA polymerase</keyword>
<accession>A0ABQ8FPV5</accession>
<evidence type="ECO:0000256" key="4">
    <source>
        <dbReference type="ARBA" id="ARBA00023163"/>
    </source>
</evidence>
<comment type="similarity">
    <text evidence="2">Belongs to the eukaryotic RPA49/POLR1E RNA polymerase subunit family.</text>
</comment>
<evidence type="ECO:0000256" key="1">
    <source>
        <dbReference type="ARBA" id="ARBA00004604"/>
    </source>
</evidence>
<keyword evidence="7" id="KW-1185">Reference proteome</keyword>
<keyword evidence="4" id="KW-0804">Transcription</keyword>
<keyword evidence="5" id="KW-0539">Nucleus</keyword>
<dbReference type="PANTHER" id="PTHR14440">
    <property type="entry name" value="DNA-DIRECTED RNA POLYMERASE I SUBUNIT RPA49"/>
    <property type="match status" value="1"/>
</dbReference>
<evidence type="ECO:0000256" key="3">
    <source>
        <dbReference type="ARBA" id="ARBA00022478"/>
    </source>
</evidence>
<sequence length="400" mass="44416">MSSSSNKHYRLKAERNDSSLIYLTTFPVPPKSIDTLRFDVYGKPVPADADTVTQILSKKRRLVVAETAKMEYIGEPSASNCKYIVGILDKSTGEVSLHDASPLTMTTIVKSQKQGPSKTISDKNMLARNQLGEAFGTKKRKKAIRALEQNKVDVVGLHDVASAITDKIQETSALLPTKAVIDATMLADRDIPPCNVDASMPSEVYKLSDVAPSVVLDAINVKQLWKARLEADIQQSIQEFRMTNWVTERLMLTVQEQKEKSRAKMLIYLSMLIRFYGAKAGELNKNPTSLFGNFPIIGEHVLSQFSEWQEDGSGKRRLCVSLKLKDKLLAYILVLCLHLNNFTINTAQIAYDLSISIGKIVSICKELGCRIETVRPAGSGKSGEKHAVLSLPLTFSLRRR</sequence>
<evidence type="ECO:0000313" key="6">
    <source>
        <dbReference type="EMBL" id="KAH6600561.1"/>
    </source>
</evidence>
<evidence type="ECO:0008006" key="8">
    <source>
        <dbReference type="Google" id="ProtNLM"/>
    </source>
</evidence>
<comment type="caution">
    <text evidence="6">The sequence shown here is derived from an EMBL/GenBank/DDBJ whole genome shotgun (WGS) entry which is preliminary data.</text>
</comment>
<dbReference type="InterPro" id="IPR009668">
    <property type="entry name" value="RNA_pol-assoc_fac_A49-like"/>
</dbReference>
<dbReference type="Proteomes" id="UP001648503">
    <property type="component" value="Unassembled WGS sequence"/>
</dbReference>
<name>A0ABQ8FPV5_9FUNG</name>
<organism evidence="6 7">
    <name type="scientific">Batrachochytrium salamandrivorans</name>
    <dbReference type="NCBI Taxonomy" id="1357716"/>
    <lineage>
        <taxon>Eukaryota</taxon>
        <taxon>Fungi</taxon>
        <taxon>Fungi incertae sedis</taxon>
        <taxon>Chytridiomycota</taxon>
        <taxon>Chytridiomycota incertae sedis</taxon>
        <taxon>Chytridiomycetes</taxon>
        <taxon>Rhizophydiales</taxon>
        <taxon>Rhizophydiales incertae sedis</taxon>
        <taxon>Batrachochytrium</taxon>
    </lineage>
</organism>
<reference evidence="6 7" key="1">
    <citation type="submission" date="2021-02" db="EMBL/GenBank/DDBJ databases">
        <title>Variation within the Batrachochytrium salamandrivorans European outbreak.</title>
        <authorList>
            <person name="Kelly M."/>
            <person name="Pasmans F."/>
            <person name="Shea T.P."/>
            <person name="Munoz J.F."/>
            <person name="Carranza S."/>
            <person name="Cuomo C.A."/>
            <person name="Martel A."/>
        </authorList>
    </citation>
    <scope>NUCLEOTIDE SEQUENCE [LARGE SCALE GENOMIC DNA]</scope>
    <source>
        <strain evidence="6 7">AMFP18/2</strain>
    </source>
</reference>
<dbReference type="Pfam" id="PF06870">
    <property type="entry name" value="RNA_pol_I_A49"/>
    <property type="match status" value="1"/>
</dbReference>
<evidence type="ECO:0000256" key="5">
    <source>
        <dbReference type="ARBA" id="ARBA00023242"/>
    </source>
</evidence>